<dbReference type="PANTHER" id="PTHR42085">
    <property type="entry name" value="F-BOX DOMAIN-CONTAINING PROTEIN"/>
    <property type="match status" value="1"/>
</dbReference>
<dbReference type="Proteomes" id="UP000799537">
    <property type="component" value="Unassembled WGS sequence"/>
</dbReference>
<dbReference type="PANTHER" id="PTHR42085:SF2">
    <property type="entry name" value="F-BOX DOMAIN-CONTAINING PROTEIN"/>
    <property type="match status" value="1"/>
</dbReference>
<dbReference type="AlphaFoldDB" id="A0A6A6BVL0"/>
<keyword evidence="3" id="KW-1185">Reference proteome</keyword>
<dbReference type="EMBL" id="ML993648">
    <property type="protein sequence ID" value="KAF2158811.1"/>
    <property type="molecule type" value="Genomic_DNA"/>
</dbReference>
<evidence type="ECO:0000313" key="3">
    <source>
        <dbReference type="Proteomes" id="UP000799537"/>
    </source>
</evidence>
<protein>
    <recommendedName>
        <fullName evidence="4">F-box domain-containing protein</fullName>
    </recommendedName>
</protein>
<dbReference type="InterPro" id="IPR038883">
    <property type="entry name" value="AN11006-like"/>
</dbReference>
<evidence type="ECO:0008006" key="4">
    <source>
        <dbReference type="Google" id="ProtNLM"/>
    </source>
</evidence>
<proteinExistence type="predicted"/>
<evidence type="ECO:0000256" key="1">
    <source>
        <dbReference type="SAM" id="MobiDB-lite"/>
    </source>
</evidence>
<name>A0A6A6BVL0_ZASCE</name>
<feature type="region of interest" description="Disordered" evidence="1">
    <location>
        <begin position="477"/>
        <end position="510"/>
    </location>
</feature>
<sequence>MARQQTLKQAFAAVGRKTKAPTRQMRQSTLNFDGCAPALRDDSDDDGESIDSCGCSDHTATMNDYYECICSREDCDFENDPESCNCNACWEDRIDQDPTLCAVRSGFFHRHQENAVADAFYDDSRWDDQFLAYYDEQCKPKVLKQFVLQRGLLDAFPAGVTLKYYYIKELLTADSVRVFRFLDLPAEMRNEVYGYLLAPQQRYTRRTQILRTCKAIYNEANEILYADNVISCAFSNRQDSSGKRVIINHRTYSGANALELSQLPGAIDHYPSFLARLRKLEIEIHMDLPYAAANRNPIVDFVRSALLALASILMEGGRLKGLRVRVSTTSGTLQDKVVASVLYPLRRLRNTDLTFAGDVEVPDFLRNDMAAELRLREPVFNTLMHCRLILSNAEAYLRLIDVLDPLPSNNPQRMGNSRAAQMARQVRYLQGKMVNRRSLFADWLGEVKVQTHLAKLQKQIEEVFPNEMRKMVEGIGKATSDRQAYQQEHQRWTIGDLSRAKSPSPDPAPL</sequence>
<dbReference type="OrthoDB" id="3650837at2759"/>
<dbReference type="RefSeq" id="XP_033659700.1">
    <property type="nucleotide sequence ID" value="XM_033810042.1"/>
</dbReference>
<reference evidence="2" key="1">
    <citation type="journal article" date="2020" name="Stud. Mycol.">
        <title>101 Dothideomycetes genomes: a test case for predicting lifestyles and emergence of pathogens.</title>
        <authorList>
            <person name="Haridas S."/>
            <person name="Albert R."/>
            <person name="Binder M."/>
            <person name="Bloem J."/>
            <person name="Labutti K."/>
            <person name="Salamov A."/>
            <person name="Andreopoulos B."/>
            <person name="Baker S."/>
            <person name="Barry K."/>
            <person name="Bills G."/>
            <person name="Bluhm B."/>
            <person name="Cannon C."/>
            <person name="Castanera R."/>
            <person name="Culley D."/>
            <person name="Daum C."/>
            <person name="Ezra D."/>
            <person name="Gonzalez J."/>
            <person name="Henrissat B."/>
            <person name="Kuo A."/>
            <person name="Liang C."/>
            <person name="Lipzen A."/>
            <person name="Lutzoni F."/>
            <person name="Magnuson J."/>
            <person name="Mondo S."/>
            <person name="Nolan M."/>
            <person name="Ohm R."/>
            <person name="Pangilinan J."/>
            <person name="Park H.-J."/>
            <person name="Ramirez L."/>
            <person name="Alfaro M."/>
            <person name="Sun H."/>
            <person name="Tritt A."/>
            <person name="Yoshinaga Y."/>
            <person name="Zwiers L.-H."/>
            <person name="Turgeon B."/>
            <person name="Goodwin S."/>
            <person name="Spatafora J."/>
            <person name="Crous P."/>
            <person name="Grigoriev I."/>
        </authorList>
    </citation>
    <scope>NUCLEOTIDE SEQUENCE</scope>
    <source>
        <strain evidence="2">ATCC 36951</strain>
    </source>
</reference>
<accession>A0A6A6BVL0</accession>
<evidence type="ECO:0000313" key="2">
    <source>
        <dbReference type="EMBL" id="KAF2158811.1"/>
    </source>
</evidence>
<gene>
    <name evidence="2" type="ORF">M409DRAFT_30686</name>
</gene>
<organism evidence="2 3">
    <name type="scientific">Zasmidium cellare ATCC 36951</name>
    <dbReference type="NCBI Taxonomy" id="1080233"/>
    <lineage>
        <taxon>Eukaryota</taxon>
        <taxon>Fungi</taxon>
        <taxon>Dikarya</taxon>
        <taxon>Ascomycota</taxon>
        <taxon>Pezizomycotina</taxon>
        <taxon>Dothideomycetes</taxon>
        <taxon>Dothideomycetidae</taxon>
        <taxon>Mycosphaerellales</taxon>
        <taxon>Mycosphaerellaceae</taxon>
        <taxon>Zasmidium</taxon>
    </lineage>
</organism>
<dbReference type="GeneID" id="54563314"/>